<dbReference type="GO" id="GO:0005737">
    <property type="term" value="C:cytoplasm"/>
    <property type="evidence" value="ECO:0007669"/>
    <property type="project" value="TreeGrafter"/>
</dbReference>
<evidence type="ECO:0000259" key="2">
    <source>
        <dbReference type="Pfam" id="PF03959"/>
    </source>
</evidence>
<dbReference type="Pfam" id="PF03959">
    <property type="entry name" value="FSH1"/>
    <property type="match status" value="1"/>
</dbReference>
<gene>
    <name evidence="3" type="ORF">Ae201684_000599</name>
</gene>
<proteinExistence type="predicted"/>
<dbReference type="EMBL" id="VJMJ01000003">
    <property type="protein sequence ID" value="KAF0745019.1"/>
    <property type="molecule type" value="Genomic_DNA"/>
</dbReference>
<dbReference type="InterPro" id="IPR005645">
    <property type="entry name" value="FSH-like_dom"/>
</dbReference>
<keyword evidence="1" id="KW-0378">Hydrolase</keyword>
<organism evidence="3 4">
    <name type="scientific">Aphanomyces euteiches</name>
    <dbReference type="NCBI Taxonomy" id="100861"/>
    <lineage>
        <taxon>Eukaryota</taxon>
        <taxon>Sar</taxon>
        <taxon>Stramenopiles</taxon>
        <taxon>Oomycota</taxon>
        <taxon>Saprolegniomycetes</taxon>
        <taxon>Saprolegniales</taxon>
        <taxon>Verrucalvaceae</taxon>
        <taxon>Aphanomyces</taxon>
    </lineage>
</organism>
<dbReference type="PANTHER" id="PTHR48070:SF6">
    <property type="entry name" value="ESTERASE OVCA2"/>
    <property type="match status" value="1"/>
</dbReference>
<dbReference type="GO" id="GO:0005634">
    <property type="term" value="C:nucleus"/>
    <property type="evidence" value="ECO:0007669"/>
    <property type="project" value="TreeGrafter"/>
</dbReference>
<dbReference type="Gene3D" id="3.40.50.1820">
    <property type="entry name" value="alpha/beta hydrolase"/>
    <property type="match status" value="1"/>
</dbReference>
<name>A0A6G0XWC4_9STRA</name>
<evidence type="ECO:0000313" key="3">
    <source>
        <dbReference type="EMBL" id="KAF0745019.1"/>
    </source>
</evidence>
<reference evidence="3 4" key="1">
    <citation type="submission" date="2019-07" db="EMBL/GenBank/DDBJ databases">
        <title>Genomics analysis of Aphanomyces spp. identifies a new class of oomycete effector associated with host adaptation.</title>
        <authorList>
            <person name="Gaulin E."/>
        </authorList>
    </citation>
    <scope>NUCLEOTIDE SEQUENCE [LARGE SCALE GENOMIC DNA]</scope>
    <source>
        <strain evidence="3 4">ATCC 201684</strain>
    </source>
</reference>
<dbReference type="AlphaFoldDB" id="A0A6G0XWC4"/>
<dbReference type="VEuPathDB" id="FungiDB:AeMF1_005519"/>
<feature type="domain" description="Serine hydrolase" evidence="2">
    <location>
        <begin position="6"/>
        <end position="200"/>
    </location>
</feature>
<comment type="caution">
    <text evidence="3">The sequence shown here is derived from an EMBL/GenBank/DDBJ whole genome shotgun (WGS) entry which is preliminary data.</text>
</comment>
<dbReference type="Proteomes" id="UP000481153">
    <property type="component" value="Unassembled WGS sequence"/>
</dbReference>
<keyword evidence="4" id="KW-1185">Reference proteome</keyword>
<evidence type="ECO:0000256" key="1">
    <source>
        <dbReference type="ARBA" id="ARBA00022801"/>
    </source>
</evidence>
<dbReference type="InterPro" id="IPR050593">
    <property type="entry name" value="LovG"/>
</dbReference>
<dbReference type="SUPFAM" id="SSF53474">
    <property type="entry name" value="alpha/beta-Hydrolases"/>
    <property type="match status" value="1"/>
</dbReference>
<dbReference type="PANTHER" id="PTHR48070">
    <property type="entry name" value="ESTERASE OVCA2"/>
    <property type="match status" value="1"/>
</dbReference>
<dbReference type="InterPro" id="IPR029058">
    <property type="entry name" value="AB_hydrolase_fold"/>
</dbReference>
<sequence length="220" mass="24628">MNSRDCRHGGRSSSTVISLQVSGFVQAFGPGAEFEELDGPFPASGPPDQDILDLFGDEEDYFEWWDADDHRDQAYPGWKKGLAYLQRHVEENGPYDVILGFSQGAMITTLMTAQYIHAKKTVPYKAIVLVSGMWPVDGMPDLPVNEATGKLVVDFPSFHILGSKDHMYVVGLDQVSYFAESSRHVFTHNHGHRFPPLPQYRGMYQEIAQKLHAVCSPVQP</sequence>
<accession>A0A6G0XWC4</accession>
<protein>
    <recommendedName>
        <fullName evidence="2">Serine hydrolase domain-containing protein</fullName>
    </recommendedName>
</protein>
<evidence type="ECO:0000313" key="4">
    <source>
        <dbReference type="Proteomes" id="UP000481153"/>
    </source>
</evidence>
<dbReference type="GO" id="GO:0016787">
    <property type="term" value="F:hydrolase activity"/>
    <property type="evidence" value="ECO:0007669"/>
    <property type="project" value="UniProtKB-KW"/>
</dbReference>